<keyword evidence="4" id="KW-1185">Reference proteome</keyword>
<reference evidence="3 4" key="1">
    <citation type="journal article" date="2019" name="Int. J. Syst. Evol. Microbiol.">
        <title>The Global Catalogue of Microorganisms (GCM) 10K type strain sequencing project: providing services to taxonomists for standard genome sequencing and annotation.</title>
        <authorList>
            <consortium name="The Broad Institute Genomics Platform"/>
            <consortium name="The Broad Institute Genome Sequencing Center for Infectious Disease"/>
            <person name="Wu L."/>
            <person name="Ma J."/>
        </authorList>
    </citation>
    <scope>NUCLEOTIDE SEQUENCE [LARGE SCALE GENOMIC DNA]</scope>
    <source>
        <strain evidence="3 4">JCM 16227</strain>
    </source>
</reference>
<dbReference type="InterPro" id="IPR000326">
    <property type="entry name" value="PAP2/HPO"/>
</dbReference>
<dbReference type="RefSeq" id="WP_006898236.1">
    <property type="nucleotide sequence ID" value="NZ_BAAARB010000030.1"/>
</dbReference>
<feature type="transmembrane region" description="Helical" evidence="1">
    <location>
        <begin position="124"/>
        <end position="141"/>
    </location>
</feature>
<dbReference type="InterPro" id="IPR036938">
    <property type="entry name" value="PAP2/HPO_sf"/>
</dbReference>
<feature type="transmembrane region" description="Helical" evidence="1">
    <location>
        <begin position="148"/>
        <end position="169"/>
    </location>
</feature>
<sequence length="220" mass="22768">MTHRTSPIAALAAAILASLGIAATYELLVVSYAGQMVDQDVMELMGARTGNDAPTGGLLAEIQVPVLAGCGLLIGAICLARRSWRLALHASLLIGAVVVLAVVLKSELQRPPLDVGNALNSFPSNTVAAFAAAGIALCAVTPRRARPLAAIAATAGLGVVSFTVVSQQWHRPSDVIGGALLAVAVAAVVDLLIPAWNARPARAHTEHDVRDWQRSRAAVR</sequence>
<comment type="caution">
    <text evidence="3">The sequence shown here is derived from an EMBL/GenBank/DDBJ whole genome shotgun (WGS) entry which is preliminary data.</text>
</comment>
<evidence type="ECO:0000313" key="4">
    <source>
        <dbReference type="Proteomes" id="UP001501170"/>
    </source>
</evidence>
<evidence type="ECO:0000313" key="3">
    <source>
        <dbReference type="EMBL" id="GAA2393102.1"/>
    </source>
</evidence>
<accession>A0ABN3I242</accession>
<dbReference type="Gene3D" id="1.20.144.10">
    <property type="entry name" value="Phosphatidic acid phosphatase type 2/haloperoxidase"/>
    <property type="match status" value="1"/>
</dbReference>
<keyword evidence="1" id="KW-0812">Transmembrane</keyword>
<proteinExistence type="predicted"/>
<feature type="transmembrane region" description="Helical" evidence="1">
    <location>
        <begin position="86"/>
        <end position="104"/>
    </location>
</feature>
<feature type="domain" description="Phosphatidic acid phosphatase type 2/haloperoxidase" evidence="2">
    <location>
        <begin position="120"/>
        <end position="189"/>
    </location>
</feature>
<feature type="transmembrane region" description="Helical" evidence="1">
    <location>
        <begin position="62"/>
        <end position="79"/>
    </location>
</feature>
<evidence type="ECO:0000259" key="2">
    <source>
        <dbReference type="Pfam" id="PF01569"/>
    </source>
</evidence>
<keyword evidence="1" id="KW-0472">Membrane</keyword>
<protein>
    <recommendedName>
        <fullName evidence="2">Phosphatidic acid phosphatase type 2/haloperoxidase domain-containing protein</fullName>
    </recommendedName>
</protein>
<name>A0ABN3I242_9ACTN</name>
<dbReference type="SUPFAM" id="SSF48317">
    <property type="entry name" value="Acid phosphatase/Vanadium-dependent haloperoxidase"/>
    <property type="match status" value="1"/>
</dbReference>
<gene>
    <name evidence="3" type="ORF">GCM10009855_36080</name>
</gene>
<feature type="transmembrane region" description="Helical" evidence="1">
    <location>
        <begin position="175"/>
        <end position="193"/>
    </location>
</feature>
<keyword evidence="1" id="KW-1133">Transmembrane helix</keyword>
<dbReference type="Proteomes" id="UP001501170">
    <property type="component" value="Unassembled WGS sequence"/>
</dbReference>
<dbReference type="Pfam" id="PF01569">
    <property type="entry name" value="PAP2"/>
    <property type="match status" value="1"/>
</dbReference>
<evidence type="ECO:0000256" key="1">
    <source>
        <dbReference type="SAM" id="Phobius"/>
    </source>
</evidence>
<organism evidence="3 4">
    <name type="scientific">Gordonia cholesterolivorans</name>
    <dbReference type="NCBI Taxonomy" id="559625"/>
    <lineage>
        <taxon>Bacteria</taxon>
        <taxon>Bacillati</taxon>
        <taxon>Actinomycetota</taxon>
        <taxon>Actinomycetes</taxon>
        <taxon>Mycobacteriales</taxon>
        <taxon>Gordoniaceae</taxon>
        <taxon>Gordonia</taxon>
    </lineage>
</organism>
<dbReference type="EMBL" id="BAAARB010000030">
    <property type="protein sequence ID" value="GAA2393102.1"/>
    <property type="molecule type" value="Genomic_DNA"/>
</dbReference>